<gene>
    <name evidence="1" type="ORF">S01H1_10696</name>
</gene>
<dbReference type="Gene3D" id="2.40.50.140">
    <property type="entry name" value="Nucleic acid-binding proteins"/>
    <property type="match status" value="1"/>
</dbReference>
<sequence length="159" mass="18033">MGFLEKQTDPTSPMHWRGDMQADYFYSSGIAGDKFFKHLMENDTFLATKCKPCNKVLFPSRLYCEDCFEEISDEDWMEVPASGKVKLFTVATINAHGIKMEEPKVIALIDIDNTDGAMLGIIKTNELNKDFSGVKVKAVLRPKGNREGTLKDILYWQVI</sequence>
<protein>
    <recommendedName>
        <fullName evidence="2">DUF35 domain-containing protein</fullName>
    </recommendedName>
</protein>
<dbReference type="PANTHER" id="PTHR34075">
    <property type="entry name" value="BLR3430 PROTEIN"/>
    <property type="match status" value="1"/>
</dbReference>
<dbReference type="SUPFAM" id="SSF50249">
    <property type="entry name" value="Nucleic acid-binding proteins"/>
    <property type="match status" value="1"/>
</dbReference>
<dbReference type="EMBL" id="BARS01005453">
    <property type="protein sequence ID" value="GAF73653.1"/>
    <property type="molecule type" value="Genomic_DNA"/>
</dbReference>
<dbReference type="PANTHER" id="PTHR34075:SF4">
    <property type="entry name" value="DUF35 DOMAIN-CONTAINING PROTEIN"/>
    <property type="match status" value="1"/>
</dbReference>
<dbReference type="InterPro" id="IPR052513">
    <property type="entry name" value="Thioester_dehydratase-like"/>
</dbReference>
<organism evidence="1">
    <name type="scientific">marine sediment metagenome</name>
    <dbReference type="NCBI Taxonomy" id="412755"/>
    <lineage>
        <taxon>unclassified sequences</taxon>
        <taxon>metagenomes</taxon>
        <taxon>ecological metagenomes</taxon>
    </lineage>
</organism>
<dbReference type="Gene3D" id="6.10.30.10">
    <property type="match status" value="1"/>
</dbReference>
<evidence type="ECO:0008006" key="2">
    <source>
        <dbReference type="Google" id="ProtNLM"/>
    </source>
</evidence>
<evidence type="ECO:0000313" key="1">
    <source>
        <dbReference type="EMBL" id="GAF73653.1"/>
    </source>
</evidence>
<accession>X0RXY3</accession>
<reference evidence="1" key="1">
    <citation type="journal article" date="2014" name="Front. Microbiol.">
        <title>High frequency of phylogenetically diverse reductive dehalogenase-homologous genes in deep subseafloor sedimentary metagenomes.</title>
        <authorList>
            <person name="Kawai M."/>
            <person name="Futagami T."/>
            <person name="Toyoda A."/>
            <person name="Takaki Y."/>
            <person name="Nishi S."/>
            <person name="Hori S."/>
            <person name="Arai W."/>
            <person name="Tsubouchi T."/>
            <person name="Morono Y."/>
            <person name="Uchiyama I."/>
            <person name="Ito T."/>
            <person name="Fujiyama A."/>
            <person name="Inagaki F."/>
            <person name="Takami H."/>
        </authorList>
    </citation>
    <scope>NUCLEOTIDE SEQUENCE</scope>
    <source>
        <strain evidence="1">Expedition CK06-06</strain>
    </source>
</reference>
<proteinExistence type="predicted"/>
<comment type="caution">
    <text evidence="1">The sequence shown here is derived from an EMBL/GenBank/DDBJ whole genome shotgun (WGS) entry which is preliminary data.</text>
</comment>
<dbReference type="AlphaFoldDB" id="X0RXY3"/>
<dbReference type="InterPro" id="IPR012340">
    <property type="entry name" value="NA-bd_OB-fold"/>
</dbReference>
<name>X0RXY3_9ZZZZ</name>